<keyword evidence="1" id="KW-0862">Zinc</keyword>
<dbReference type="Pfam" id="PF04434">
    <property type="entry name" value="SWIM"/>
    <property type="match status" value="1"/>
</dbReference>
<dbReference type="PROSITE" id="PS50966">
    <property type="entry name" value="ZF_SWIM"/>
    <property type="match status" value="1"/>
</dbReference>
<comment type="caution">
    <text evidence="3">The sequence shown here is derived from an EMBL/GenBank/DDBJ whole genome shotgun (WGS) entry which is preliminary data.</text>
</comment>
<keyword evidence="1" id="KW-0863">Zinc-finger</keyword>
<keyword evidence="4" id="KW-1185">Reference proteome</keyword>
<dbReference type="PANTHER" id="PTHR28498">
    <property type="entry name" value="ZINC FINGER SWIM DOMAIN-CONTAINING PROTEIN 7"/>
    <property type="match status" value="1"/>
</dbReference>
<sequence>MEASNLPKLAFEVLKDAEKEYRDTGTFSKEILESLYSLFGENFVLSTELLEKCKIIEYEVDNGLRRIFKVMASKEQYTVYENINFCNCEAFRLQVLESRNALTCKHVLAVRLGQITGQLKKENVSGSQYVNFLNEQLCYVEENFE</sequence>
<evidence type="ECO:0000313" key="3">
    <source>
        <dbReference type="EMBL" id="KAJ8973933.1"/>
    </source>
</evidence>
<reference evidence="3" key="1">
    <citation type="journal article" date="2023" name="Insect Mol. Biol.">
        <title>Genome sequencing provides insights into the evolution of gene families encoding plant cell wall-degrading enzymes in longhorned beetles.</title>
        <authorList>
            <person name="Shin N.R."/>
            <person name="Okamura Y."/>
            <person name="Kirsch R."/>
            <person name="Pauchet Y."/>
        </authorList>
    </citation>
    <scope>NUCLEOTIDE SEQUENCE</scope>
    <source>
        <strain evidence="3">MMC_N1</strain>
    </source>
</reference>
<gene>
    <name evidence="3" type="ORF">NQ317_001139</name>
</gene>
<feature type="domain" description="SWIM-type" evidence="2">
    <location>
        <begin position="77"/>
        <end position="115"/>
    </location>
</feature>
<dbReference type="EMBL" id="JAPWTJ010001080">
    <property type="protein sequence ID" value="KAJ8973933.1"/>
    <property type="molecule type" value="Genomic_DNA"/>
</dbReference>
<accession>A0ABQ9J7G6</accession>
<name>A0ABQ9J7G6_9CUCU</name>
<keyword evidence="1" id="KW-0479">Metal-binding</keyword>
<evidence type="ECO:0000256" key="1">
    <source>
        <dbReference type="PROSITE-ProRule" id="PRU00325"/>
    </source>
</evidence>
<protein>
    <recommendedName>
        <fullName evidence="2">SWIM-type domain-containing protein</fullName>
    </recommendedName>
</protein>
<proteinExistence type="predicted"/>
<dbReference type="Proteomes" id="UP001162164">
    <property type="component" value="Unassembled WGS sequence"/>
</dbReference>
<dbReference type="PANTHER" id="PTHR28498:SF1">
    <property type="entry name" value="ZINC FINGER SWIM DOMAIN-CONTAINING PROTEIN 7"/>
    <property type="match status" value="1"/>
</dbReference>
<organism evidence="3 4">
    <name type="scientific">Molorchus minor</name>
    <dbReference type="NCBI Taxonomy" id="1323400"/>
    <lineage>
        <taxon>Eukaryota</taxon>
        <taxon>Metazoa</taxon>
        <taxon>Ecdysozoa</taxon>
        <taxon>Arthropoda</taxon>
        <taxon>Hexapoda</taxon>
        <taxon>Insecta</taxon>
        <taxon>Pterygota</taxon>
        <taxon>Neoptera</taxon>
        <taxon>Endopterygota</taxon>
        <taxon>Coleoptera</taxon>
        <taxon>Polyphaga</taxon>
        <taxon>Cucujiformia</taxon>
        <taxon>Chrysomeloidea</taxon>
        <taxon>Cerambycidae</taxon>
        <taxon>Lamiinae</taxon>
        <taxon>Monochamini</taxon>
        <taxon>Molorchus</taxon>
    </lineage>
</organism>
<dbReference type="InterPro" id="IPR007527">
    <property type="entry name" value="Znf_SWIM"/>
</dbReference>
<evidence type="ECO:0000259" key="2">
    <source>
        <dbReference type="PROSITE" id="PS50966"/>
    </source>
</evidence>
<evidence type="ECO:0000313" key="4">
    <source>
        <dbReference type="Proteomes" id="UP001162164"/>
    </source>
</evidence>